<dbReference type="STRING" id="196109.A0A136J377"/>
<feature type="transmembrane region" description="Helical" evidence="2">
    <location>
        <begin position="115"/>
        <end position="134"/>
    </location>
</feature>
<accession>A0A136J377</accession>
<keyword evidence="2" id="KW-0472">Membrane</keyword>
<sequence length="247" mass="26787">MSGYQRPLPYNKSGSAPGGAAITSQAAPPPINRGWYIAKIVLGSLSLALSIVILAISAAAWARTRGWLREFAWTAPIAILAICWHTAEFVTLCARRGGGSPVSSGPRRRHGIHPGGHIGVNIVCWFGFMGIVAVDAYNAFTLHVLRDEDSFRGQYGYYPTDLRGQTDFLVSDTYWAMTLASVGIAAALAIIHFALFVRACVETHHRNSAARSVQVVYVPQPVYYQQNGTGHGTGGYLHVPQQGHLRQ</sequence>
<feature type="region of interest" description="Disordered" evidence="1">
    <location>
        <begin position="1"/>
        <end position="21"/>
    </location>
</feature>
<keyword evidence="2" id="KW-1133">Transmembrane helix</keyword>
<dbReference type="InParanoid" id="A0A136J377"/>
<keyword evidence="4" id="KW-1185">Reference proteome</keyword>
<name>A0A136J377_9PEZI</name>
<evidence type="ECO:0008006" key="5">
    <source>
        <dbReference type="Google" id="ProtNLM"/>
    </source>
</evidence>
<evidence type="ECO:0000313" key="4">
    <source>
        <dbReference type="Proteomes" id="UP000070501"/>
    </source>
</evidence>
<feature type="transmembrane region" description="Helical" evidence="2">
    <location>
        <begin position="174"/>
        <end position="197"/>
    </location>
</feature>
<feature type="transmembrane region" description="Helical" evidence="2">
    <location>
        <begin position="40"/>
        <end position="61"/>
    </location>
</feature>
<feature type="transmembrane region" description="Helical" evidence="2">
    <location>
        <begin position="73"/>
        <end position="94"/>
    </location>
</feature>
<dbReference type="OrthoDB" id="3919494at2759"/>
<protein>
    <recommendedName>
        <fullName evidence="5">MARVEL domain-containing protein</fullName>
    </recommendedName>
</protein>
<dbReference type="AlphaFoldDB" id="A0A136J377"/>
<evidence type="ECO:0000313" key="3">
    <source>
        <dbReference type="EMBL" id="KXJ91661.1"/>
    </source>
</evidence>
<evidence type="ECO:0000256" key="2">
    <source>
        <dbReference type="SAM" id="Phobius"/>
    </source>
</evidence>
<evidence type="ECO:0000256" key="1">
    <source>
        <dbReference type="SAM" id="MobiDB-lite"/>
    </source>
</evidence>
<dbReference type="Proteomes" id="UP000070501">
    <property type="component" value="Unassembled WGS sequence"/>
</dbReference>
<gene>
    <name evidence="3" type="ORF">Micbo1qcDRAFT_223805</name>
</gene>
<reference evidence="4" key="1">
    <citation type="submission" date="2016-02" db="EMBL/GenBank/DDBJ databases">
        <title>Draft genome sequence of Microdochium bolleyi, a fungal endophyte of beachgrass.</title>
        <authorList>
            <consortium name="DOE Joint Genome Institute"/>
            <person name="David A.S."/>
            <person name="May G."/>
            <person name="Haridas S."/>
            <person name="Lim J."/>
            <person name="Wang M."/>
            <person name="Labutti K."/>
            <person name="Lipzen A."/>
            <person name="Barry K."/>
            <person name="Grigoriev I.V."/>
        </authorList>
    </citation>
    <scope>NUCLEOTIDE SEQUENCE [LARGE SCALE GENOMIC DNA]</scope>
    <source>
        <strain evidence="4">J235TASD1</strain>
    </source>
</reference>
<dbReference type="EMBL" id="KQ964249">
    <property type="protein sequence ID" value="KXJ91661.1"/>
    <property type="molecule type" value="Genomic_DNA"/>
</dbReference>
<keyword evidence="2" id="KW-0812">Transmembrane</keyword>
<proteinExistence type="predicted"/>
<organism evidence="3 4">
    <name type="scientific">Microdochium bolleyi</name>
    <dbReference type="NCBI Taxonomy" id="196109"/>
    <lineage>
        <taxon>Eukaryota</taxon>
        <taxon>Fungi</taxon>
        <taxon>Dikarya</taxon>
        <taxon>Ascomycota</taxon>
        <taxon>Pezizomycotina</taxon>
        <taxon>Sordariomycetes</taxon>
        <taxon>Xylariomycetidae</taxon>
        <taxon>Xylariales</taxon>
        <taxon>Microdochiaceae</taxon>
        <taxon>Microdochium</taxon>
    </lineage>
</organism>